<dbReference type="GO" id="GO:0016757">
    <property type="term" value="F:glycosyltransferase activity"/>
    <property type="evidence" value="ECO:0007669"/>
    <property type="project" value="TreeGrafter"/>
</dbReference>
<sequence length="418" mass="46265">MQIAQISKADSAGGGASRVAEDLTILMNKSGHCATHYVSYSSKGYNQQRQPLYGSNPFINRNTRRAHHLLRRVGLSELVPLELPALLAGNIKSFDILHFHDLSSAMSPLTLAWLSRTMPVVWTVHDCSPFTGGCLYPMDCEGYKSRCGSCPQIGSWPLDSVVDGTRLSRALKRRIHRTGRVQCVTPSKWMAQMAMASGLLSTEPMVITNGVDTETYKPAANFSELRRRLGLRDDVPILLVSAGHIRDPRKGIQLALEAVRAIDREFRPVVLAMGAMHRDDEGLFQGLRWFSTGYISDPAQAAQYYACADFFLFCSLADNQPLAVLESMSCGTPVIGFACGGIPELVIDNVCGKLVPPEDMTSLIEVMRFVLRERIATDLGRAARKRIESYHSQEVHLAAHLELYDAILSRQEIAHVSY</sequence>
<dbReference type="EMBL" id="CP003154">
    <property type="protein sequence ID" value="AFL72204.1"/>
    <property type="molecule type" value="Genomic_DNA"/>
</dbReference>
<evidence type="ECO:0000313" key="2">
    <source>
        <dbReference type="EMBL" id="AFL72204.1"/>
    </source>
</evidence>
<dbReference type="AlphaFoldDB" id="I3Y5D6"/>
<feature type="domain" description="Glycosyltransferase subfamily 4-like N-terminal" evidence="1">
    <location>
        <begin position="14"/>
        <end position="214"/>
    </location>
</feature>
<dbReference type="InterPro" id="IPR028098">
    <property type="entry name" value="Glyco_trans_4-like_N"/>
</dbReference>
<accession>I3Y5D6</accession>
<dbReference type="InterPro" id="IPR050194">
    <property type="entry name" value="Glycosyltransferase_grp1"/>
</dbReference>
<reference evidence="2 3" key="1">
    <citation type="submission" date="2012-06" db="EMBL/GenBank/DDBJ databases">
        <title>Complete sequence of Thiocystis violascens DSM 198.</title>
        <authorList>
            <consortium name="US DOE Joint Genome Institute"/>
            <person name="Lucas S."/>
            <person name="Han J."/>
            <person name="Lapidus A."/>
            <person name="Cheng J.-F."/>
            <person name="Goodwin L."/>
            <person name="Pitluck S."/>
            <person name="Peters L."/>
            <person name="Ovchinnikova G."/>
            <person name="Teshima H."/>
            <person name="Detter J.C."/>
            <person name="Han C."/>
            <person name="Tapia R."/>
            <person name="Land M."/>
            <person name="Hauser L."/>
            <person name="Kyrpides N."/>
            <person name="Ivanova N."/>
            <person name="Pagani I."/>
            <person name="Vogl K."/>
            <person name="Liu Z."/>
            <person name="Frigaard N.-U."/>
            <person name="Bryant D."/>
            <person name="Woyke T."/>
        </authorList>
    </citation>
    <scope>NUCLEOTIDE SEQUENCE [LARGE SCALE GENOMIC DNA]</scope>
    <source>
        <strain evidence="3">ATCC 17096 / DSM 198 / 6111</strain>
    </source>
</reference>
<protein>
    <submittedName>
        <fullName evidence="2">Glycosyltransferase</fullName>
    </submittedName>
</protein>
<dbReference type="Gene3D" id="3.40.50.2000">
    <property type="entry name" value="Glycogen Phosphorylase B"/>
    <property type="match status" value="2"/>
</dbReference>
<dbReference type="KEGG" id="tvi:Thivi_0128"/>
<dbReference type="STRING" id="765911.Thivi_0128"/>
<dbReference type="HOGENOM" id="CLU_009583_28_3_6"/>
<dbReference type="PANTHER" id="PTHR45947">
    <property type="entry name" value="SULFOQUINOVOSYL TRANSFERASE SQD2"/>
    <property type="match status" value="1"/>
</dbReference>
<evidence type="ECO:0000259" key="1">
    <source>
        <dbReference type="Pfam" id="PF13439"/>
    </source>
</evidence>
<dbReference type="Proteomes" id="UP000006062">
    <property type="component" value="Chromosome"/>
</dbReference>
<name>I3Y5D6_THIV6</name>
<dbReference type="RefSeq" id="WP_014776713.1">
    <property type="nucleotide sequence ID" value="NC_018012.1"/>
</dbReference>
<keyword evidence="2" id="KW-0808">Transferase</keyword>
<dbReference type="PANTHER" id="PTHR45947:SF3">
    <property type="entry name" value="SULFOQUINOVOSYL TRANSFERASE SQD2"/>
    <property type="match status" value="1"/>
</dbReference>
<proteinExistence type="predicted"/>
<dbReference type="SUPFAM" id="SSF53756">
    <property type="entry name" value="UDP-Glycosyltransferase/glycogen phosphorylase"/>
    <property type="match status" value="1"/>
</dbReference>
<keyword evidence="3" id="KW-1185">Reference proteome</keyword>
<dbReference type="eggNOG" id="COG0438">
    <property type="taxonomic scope" value="Bacteria"/>
</dbReference>
<dbReference type="Pfam" id="PF13439">
    <property type="entry name" value="Glyco_transf_4"/>
    <property type="match status" value="1"/>
</dbReference>
<evidence type="ECO:0000313" key="3">
    <source>
        <dbReference type="Proteomes" id="UP000006062"/>
    </source>
</evidence>
<dbReference type="Pfam" id="PF13692">
    <property type="entry name" value="Glyco_trans_1_4"/>
    <property type="match status" value="1"/>
</dbReference>
<dbReference type="OrthoDB" id="6194329at2"/>
<gene>
    <name evidence="2" type="ordered locus">Thivi_0128</name>
</gene>
<organism evidence="2 3">
    <name type="scientific">Thiocystis violascens (strain ATCC 17096 / DSM 198 / 6111)</name>
    <name type="common">Chromatium violascens</name>
    <dbReference type="NCBI Taxonomy" id="765911"/>
    <lineage>
        <taxon>Bacteria</taxon>
        <taxon>Pseudomonadati</taxon>
        <taxon>Pseudomonadota</taxon>
        <taxon>Gammaproteobacteria</taxon>
        <taxon>Chromatiales</taxon>
        <taxon>Chromatiaceae</taxon>
        <taxon>Thiocystis</taxon>
    </lineage>
</organism>